<protein>
    <submittedName>
        <fullName evidence="5">Sterigmatocystin 8-o-methyltransferase</fullName>
    </submittedName>
</protein>
<dbReference type="SUPFAM" id="SSF53335">
    <property type="entry name" value="S-adenosyl-L-methionine-dependent methyltransferases"/>
    <property type="match status" value="1"/>
</dbReference>
<proteinExistence type="predicted"/>
<dbReference type="Gene3D" id="3.40.50.150">
    <property type="entry name" value="Vaccinia Virus protein VP39"/>
    <property type="match status" value="1"/>
</dbReference>
<dbReference type="InterPro" id="IPR036390">
    <property type="entry name" value="WH_DNA-bd_sf"/>
</dbReference>
<evidence type="ECO:0000256" key="3">
    <source>
        <dbReference type="ARBA" id="ARBA00022691"/>
    </source>
</evidence>
<keyword evidence="6" id="KW-1185">Reference proteome</keyword>
<accession>A0A8H3W112</accession>
<dbReference type="InterPro" id="IPR036388">
    <property type="entry name" value="WH-like_DNA-bd_sf"/>
</dbReference>
<dbReference type="PANTHER" id="PTHR43712">
    <property type="entry name" value="PUTATIVE (AFU_ORTHOLOGUE AFUA_4G14580)-RELATED"/>
    <property type="match status" value="1"/>
</dbReference>
<keyword evidence="3" id="KW-0949">S-adenosyl-L-methionine</keyword>
<feature type="domain" description="O-methyltransferase C-terminal" evidence="4">
    <location>
        <begin position="238"/>
        <end position="392"/>
    </location>
</feature>
<evidence type="ECO:0000259" key="4">
    <source>
        <dbReference type="Pfam" id="PF00891"/>
    </source>
</evidence>
<comment type="caution">
    <text evidence="5">The sequence shown here is derived from an EMBL/GenBank/DDBJ whole genome shotgun (WGS) entry which is preliminary data.</text>
</comment>
<dbReference type="SUPFAM" id="SSF46785">
    <property type="entry name" value="Winged helix' DNA-binding domain"/>
    <property type="match status" value="1"/>
</dbReference>
<dbReference type="Pfam" id="PF00891">
    <property type="entry name" value="Methyltransf_2"/>
    <property type="match status" value="1"/>
</dbReference>
<dbReference type="InterPro" id="IPR001077">
    <property type="entry name" value="COMT_C"/>
</dbReference>
<evidence type="ECO:0000313" key="6">
    <source>
        <dbReference type="Proteomes" id="UP000434172"/>
    </source>
</evidence>
<dbReference type="AlphaFoldDB" id="A0A8H3W112"/>
<dbReference type="GO" id="GO:0008171">
    <property type="term" value="F:O-methyltransferase activity"/>
    <property type="evidence" value="ECO:0007669"/>
    <property type="project" value="InterPro"/>
</dbReference>
<gene>
    <name evidence="5" type="ORF">GQ607_013546</name>
</gene>
<evidence type="ECO:0000313" key="5">
    <source>
        <dbReference type="EMBL" id="KAF0319153.1"/>
    </source>
</evidence>
<keyword evidence="1 5" id="KW-0489">Methyltransferase</keyword>
<dbReference type="InterPro" id="IPR016461">
    <property type="entry name" value="COMT-like"/>
</dbReference>
<dbReference type="InterPro" id="IPR029063">
    <property type="entry name" value="SAM-dependent_MTases_sf"/>
</dbReference>
<name>A0A8H3W112_9PEZI</name>
<dbReference type="EMBL" id="WOWK01000099">
    <property type="protein sequence ID" value="KAF0319153.1"/>
    <property type="molecule type" value="Genomic_DNA"/>
</dbReference>
<dbReference type="Gene3D" id="1.10.10.10">
    <property type="entry name" value="Winged helix-like DNA-binding domain superfamily/Winged helix DNA-binding domain"/>
    <property type="match status" value="1"/>
</dbReference>
<sequence length="413" mass="45940">MGSLPERLPLDPSVAIQPNDAKRVAELSNAIGSLGATWSPSDDGTRNQLLKQARALVLSLETPRETMIRHVWAQPNVNVNILAGIYSGLWKHMTENPGPKKVEKLAYTLGFDPDVLARLLRHLGAMGYIKEVGADEYELTNFSKSLSLPLIAGGYPVTVGGCWPTLANFPTYLKKNNWRIHEDPKKGPMQDIIGEDSDFFNHMMTNYPAGEFQNHMAGYRQGRPSWMDADFFPVAERLIQGADTAKDAAFLVDIGGSTGHDIDEFCRKHLNAPGRHVLQDLPHVLAQVEKIDPKIEPMEYDFHTEQPVKGARAYYLHSVLHDWTDEVGKSILARVTAAMKPGYSKLLINENVVPGTGANWQTTALDMMMLTLFASRERTEAQWRSLLEPAGLKIVKIWSKGEGVESLIECELA</sequence>
<dbReference type="GO" id="GO:0032259">
    <property type="term" value="P:methylation"/>
    <property type="evidence" value="ECO:0007669"/>
    <property type="project" value="UniProtKB-KW"/>
</dbReference>
<keyword evidence="2 5" id="KW-0808">Transferase</keyword>
<reference evidence="5 6" key="1">
    <citation type="submission" date="2019-12" db="EMBL/GenBank/DDBJ databases">
        <title>A genome sequence resource for the geographically widespread anthracnose pathogen Colletotrichum asianum.</title>
        <authorList>
            <person name="Meng Y."/>
        </authorList>
    </citation>
    <scope>NUCLEOTIDE SEQUENCE [LARGE SCALE GENOMIC DNA]</scope>
    <source>
        <strain evidence="5 6">ICMP 18580</strain>
    </source>
</reference>
<dbReference type="OrthoDB" id="3340390at2759"/>
<evidence type="ECO:0000256" key="1">
    <source>
        <dbReference type="ARBA" id="ARBA00022603"/>
    </source>
</evidence>
<organism evidence="5 6">
    <name type="scientific">Colletotrichum asianum</name>
    <dbReference type="NCBI Taxonomy" id="702518"/>
    <lineage>
        <taxon>Eukaryota</taxon>
        <taxon>Fungi</taxon>
        <taxon>Dikarya</taxon>
        <taxon>Ascomycota</taxon>
        <taxon>Pezizomycotina</taxon>
        <taxon>Sordariomycetes</taxon>
        <taxon>Hypocreomycetidae</taxon>
        <taxon>Glomerellales</taxon>
        <taxon>Glomerellaceae</taxon>
        <taxon>Colletotrichum</taxon>
        <taxon>Colletotrichum gloeosporioides species complex</taxon>
    </lineage>
</organism>
<dbReference type="PANTHER" id="PTHR43712:SF17">
    <property type="entry name" value="O-METHYLTRANSFERASE"/>
    <property type="match status" value="1"/>
</dbReference>
<dbReference type="PROSITE" id="PS51683">
    <property type="entry name" value="SAM_OMT_II"/>
    <property type="match status" value="1"/>
</dbReference>
<dbReference type="Proteomes" id="UP000434172">
    <property type="component" value="Unassembled WGS sequence"/>
</dbReference>
<evidence type="ECO:0000256" key="2">
    <source>
        <dbReference type="ARBA" id="ARBA00022679"/>
    </source>
</evidence>